<name>A0AAD3MMT3_LATJO</name>
<proteinExistence type="predicted"/>
<organism evidence="1 2">
    <name type="scientific">Lates japonicus</name>
    <name type="common">Japanese lates</name>
    <dbReference type="NCBI Taxonomy" id="270547"/>
    <lineage>
        <taxon>Eukaryota</taxon>
        <taxon>Metazoa</taxon>
        <taxon>Chordata</taxon>
        <taxon>Craniata</taxon>
        <taxon>Vertebrata</taxon>
        <taxon>Euteleostomi</taxon>
        <taxon>Actinopterygii</taxon>
        <taxon>Neopterygii</taxon>
        <taxon>Teleostei</taxon>
        <taxon>Neoteleostei</taxon>
        <taxon>Acanthomorphata</taxon>
        <taxon>Carangaria</taxon>
        <taxon>Carangaria incertae sedis</taxon>
        <taxon>Centropomidae</taxon>
        <taxon>Lates</taxon>
    </lineage>
</organism>
<comment type="caution">
    <text evidence="1">The sequence shown here is derived from an EMBL/GenBank/DDBJ whole genome shotgun (WGS) entry which is preliminary data.</text>
</comment>
<dbReference type="Proteomes" id="UP001279410">
    <property type="component" value="Unassembled WGS sequence"/>
</dbReference>
<keyword evidence="2" id="KW-1185">Reference proteome</keyword>
<dbReference type="AlphaFoldDB" id="A0AAD3MMT3"/>
<dbReference type="EMBL" id="BRZM01000031">
    <property type="protein sequence ID" value="GLD57897.1"/>
    <property type="molecule type" value="Genomic_DNA"/>
</dbReference>
<accession>A0AAD3MMT3</accession>
<sequence>MTQGMMGQQQSGMMVQQQNGIMGQQQSGMMVQQQSGMMGQQQVGGLTTLPHQQVYGVQQAQQLQWNIAQMTQHVAGMNLYNTNGMMGYSSQHMGGSATQSSAHMTAHIWK</sequence>
<evidence type="ECO:0000313" key="1">
    <source>
        <dbReference type="EMBL" id="GLD57897.1"/>
    </source>
</evidence>
<protein>
    <submittedName>
        <fullName evidence="1">Stromal membrane-associated protein 2-like isoform X2</fullName>
    </submittedName>
</protein>
<gene>
    <name evidence="1" type="ORF">AKAME5_001006300</name>
</gene>
<evidence type="ECO:0000313" key="2">
    <source>
        <dbReference type="Proteomes" id="UP001279410"/>
    </source>
</evidence>
<reference evidence="1" key="1">
    <citation type="submission" date="2022-08" db="EMBL/GenBank/DDBJ databases">
        <title>Genome sequencing of akame (Lates japonicus).</title>
        <authorList>
            <person name="Hashiguchi Y."/>
            <person name="Takahashi H."/>
        </authorList>
    </citation>
    <scope>NUCLEOTIDE SEQUENCE</scope>
    <source>
        <strain evidence="1">Kochi</strain>
    </source>
</reference>